<keyword evidence="3" id="KW-1185">Reference proteome</keyword>
<evidence type="ECO:0000313" key="4">
    <source>
        <dbReference type="WBParaSite" id="ASIM_0000381901-mRNA-1"/>
    </source>
</evidence>
<dbReference type="Proteomes" id="UP000267096">
    <property type="component" value="Unassembled WGS sequence"/>
</dbReference>
<evidence type="ECO:0000256" key="1">
    <source>
        <dbReference type="SAM" id="MobiDB-lite"/>
    </source>
</evidence>
<dbReference type="AlphaFoldDB" id="A0A0M3J8B6"/>
<reference evidence="2 3" key="2">
    <citation type="submission" date="2018-11" db="EMBL/GenBank/DDBJ databases">
        <authorList>
            <consortium name="Pathogen Informatics"/>
        </authorList>
    </citation>
    <scope>NUCLEOTIDE SEQUENCE [LARGE SCALE GENOMIC DNA]</scope>
</reference>
<evidence type="ECO:0000313" key="2">
    <source>
        <dbReference type="EMBL" id="VDK22030.1"/>
    </source>
</evidence>
<proteinExistence type="predicted"/>
<protein>
    <submittedName>
        <fullName evidence="2 4">Uncharacterized protein</fullName>
    </submittedName>
</protein>
<reference evidence="4" key="1">
    <citation type="submission" date="2017-02" db="UniProtKB">
        <authorList>
            <consortium name="WormBaseParasite"/>
        </authorList>
    </citation>
    <scope>IDENTIFICATION</scope>
</reference>
<accession>A0A0M3J8B6</accession>
<name>A0A0M3J8B6_ANISI</name>
<dbReference type="WBParaSite" id="ASIM_0000381901-mRNA-1">
    <property type="protein sequence ID" value="ASIM_0000381901-mRNA-1"/>
    <property type="gene ID" value="ASIM_0000381901"/>
</dbReference>
<sequence length="122" mass="13779">MVSAHQAPRNGPFQASILRDSPSPPITALTTQVNRCNNFYNNNASYSNIPPNDVLNTNSDAYTNHHDHTPLINSSTSPPYDQIINRRPSPIVRRKRRRLHLQPESVDKLSVVCFPLAFTLFN</sequence>
<feature type="region of interest" description="Disordered" evidence="1">
    <location>
        <begin position="1"/>
        <end position="26"/>
    </location>
</feature>
<evidence type="ECO:0000313" key="3">
    <source>
        <dbReference type="Proteomes" id="UP000267096"/>
    </source>
</evidence>
<gene>
    <name evidence="2" type="ORF">ASIM_LOCUS3646</name>
</gene>
<organism evidence="4">
    <name type="scientific">Anisakis simplex</name>
    <name type="common">Herring worm</name>
    <dbReference type="NCBI Taxonomy" id="6269"/>
    <lineage>
        <taxon>Eukaryota</taxon>
        <taxon>Metazoa</taxon>
        <taxon>Ecdysozoa</taxon>
        <taxon>Nematoda</taxon>
        <taxon>Chromadorea</taxon>
        <taxon>Rhabditida</taxon>
        <taxon>Spirurina</taxon>
        <taxon>Ascaridomorpha</taxon>
        <taxon>Ascaridoidea</taxon>
        <taxon>Anisakidae</taxon>
        <taxon>Anisakis</taxon>
        <taxon>Anisakis simplex complex</taxon>
    </lineage>
</organism>
<dbReference type="EMBL" id="UYRR01005809">
    <property type="protein sequence ID" value="VDK22030.1"/>
    <property type="molecule type" value="Genomic_DNA"/>
</dbReference>